<comment type="caution">
    <text evidence="1">The sequence shown here is derived from an EMBL/GenBank/DDBJ whole genome shotgun (WGS) entry which is preliminary data.</text>
</comment>
<gene>
    <name evidence="1" type="ORF">BST42_08935</name>
</gene>
<reference evidence="1 2" key="1">
    <citation type="submission" date="2016-12" db="EMBL/GenBank/DDBJ databases">
        <title>The new phylogeny of genus Mycobacterium.</title>
        <authorList>
            <person name="Tortoli E."/>
            <person name="Trovato A."/>
            <person name="Cirillo D.M."/>
        </authorList>
    </citation>
    <scope>NUCLEOTIDE SEQUENCE [LARGE SCALE GENOMIC DNA]</scope>
    <source>
        <strain evidence="1 2">DSM 44223</strain>
    </source>
</reference>
<evidence type="ECO:0000313" key="1">
    <source>
        <dbReference type="EMBL" id="ORB55085.1"/>
    </source>
</evidence>
<dbReference type="Proteomes" id="UP000192534">
    <property type="component" value="Unassembled WGS sequence"/>
</dbReference>
<organism evidence="1 2">
    <name type="scientific">Mycolicibacterium rhodesiae</name>
    <name type="common">Mycobacterium rhodesiae</name>
    <dbReference type="NCBI Taxonomy" id="36814"/>
    <lineage>
        <taxon>Bacteria</taxon>
        <taxon>Bacillati</taxon>
        <taxon>Actinomycetota</taxon>
        <taxon>Actinomycetes</taxon>
        <taxon>Mycobacteriales</taxon>
        <taxon>Mycobacteriaceae</taxon>
        <taxon>Mycolicibacterium</taxon>
    </lineage>
</organism>
<name>A0A1X0J244_MYCRH</name>
<keyword evidence="2" id="KW-1185">Reference proteome</keyword>
<sequence length="93" mass="11186">MPAHVLTQLRYETEVYRNAVTLVECRLVDLDRPDGEWFRIPFARLRFTRSRGWELYWSDRNSRFHAYESLDPTDEVDVLLREISEDPTCIFFG</sequence>
<proteinExistence type="predicted"/>
<dbReference type="Pfam" id="PF11225">
    <property type="entry name" value="DUF3024"/>
    <property type="match status" value="1"/>
</dbReference>
<dbReference type="InterPro" id="IPR021388">
    <property type="entry name" value="DUF3024"/>
</dbReference>
<evidence type="ECO:0000313" key="2">
    <source>
        <dbReference type="Proteomes" id="UP000192534"/>
    </source>
</evidence>
<accession>A0A1X0J244</accession>
<dbReference type="EMBL" id="MVIH01000003">
    <property type="protein sequence ID" value="ORB55085.1"/>
    <property type="molecule type" value="Genomic_DNA"/>
</dbReference>
<dbReference type="AlphaFoldDB" id="A0A1X0J244"/>
<protein>
    <submittedName>
        <fullName evidence="1">Uncharacterized protein</fullName>
    </submittedName>
</protein>